<sequence>MNERIARADLYRKLTEAETQVKNGELLLDAENVFEKMRKKNCREYP</sequence>
<proteinExistence type="predicted"/>
<gene>
    <name evidence="1" type="ORF">KQI42_02090</name>
</gene>
<evidence type="ECO:0000313" key="1">
    <source>
        <dbReference type="EMBL" id="MBU5436778.1"/>
    </source>
</evidence>
<keyword evidence="2" id="KW-1185">Reference proteome</keyword>
<dbReference type="RefSeq" id="WP_216516403.1">
    <property type="nucleotide sequence ID" value="NZ_JAHLPM010000001.1"/>
</dbReference>
<name>A0ABS6E3F2_9FIRM</name>
<dbReference type="EMBL" id="JAHLPM010000001">
    <property type="protein sequence ID" value="MBU5436778.1"/>
    <property type="molecule type" value="Genomic_DNA"/>
</dbReference>
<dbReference type="Proteomes" id="UP000749471">
    <property type="component" value="Unassembled WGS sequence"/>
</dbReference>
<comment type="caution">
    <text evidence="1">The sequence shown here is derived from an EMBL/GenBank/DDBJ whole genome shotgun (WGS) entry which is preliminary data.</text>
</comment>
<evidence type="ECO:0000313" key="2">
    <source>
        <dbReference type="Proteomes" id="UP000749471"/>
    </source>
</evidence>
<protein>
    <submittedName>
        <fullName evidence="1">Uncharacterized protein</fullName>
    </submittedName>
</protein>
<reference evidence="1 2" key="1">
    <citation type="submission" date="2021-06" db="EMBL/GenBank/DDBJ databases">
        <authorList>
            <person name="Sun Q."/>
            <person name="Li D."/>
        </authorList>
    </citation>
    <scope>NUCLEOTIDE SEQUENCE [LARGE SCALE GENOMIC DNA]</scope>
    <source>
        <strain evidence="1 2">MSJ-40</strain>
    </source>
</reference>
<organism evidence="1 2">
    <name type="scientific">Tissierella simiarum</name>
    <dbReference type="NCBI Taxonomy" id="2841534"/>
    <lineage>
        <taxon>Bacteria</taxon>
        <taxon>Bacillati</taxon>
        <taxon>Bacillota</taxon>
        <taxon>Tissierellia</taxon>
        <taxon>Tissierellales</taxon>
        <taxon>Tissierellaceae</taxon>
        <taxon>Tissierella</taxon>
    </lineage>
</organism>
<accession>A0ABS6E3F2</accession>